<dbReference type="EMBL" id="JQBX01000002">
    <property type="protein sequence ID" value="KRN95035.1"/>
    <property type="molecule type" value="Genomic_DNA"/>
</dbReference>
<evidence type="ECO:0000259" key="5">
    <source>
        <dbReference type="PROSITE" id="PS50893"/>
    </source>
</evidence>
<dbReference type="RefSeq" id="WP_057801573.1">
    <property type="nucleotide sequence ID" value="NZ_JQBX01000002.1"/>
</dbReference>
<protein>
    <submittedName>
        <fullName evidence="6">Aunorubicin resistance ABC superfamily ATP binding cassette transporter efflux permease</fullName>
    </submittedName>
</protein>
<sequence>MNVIETNGITKSFGKQQVLKGISFSVKKGEIFTLLGENGAGKSTLINILTTLSKPSGGFAKVFDHDLQQDPDQIRHLISLNSQSITLDDEFTGYQNLRLIAKLLGITNIKGRIDSVSTSLNLTEFINNKVSTYSGGMKRRLDIAASLSADTDLLFLDEPSTGVDPKNRLEIWKIIKELRDQGKTIFLTTQYLDEADRLSDRIAFIHDGKISLIGTPQQLKQQAHHRQQIMVPQASIKLASQALAAKGINFNIHEQAIELDEANLQLALKTLLTADIMINETTPIDLTLEEVFLNATTEDPEE</sequence>
<dbReference type="Pfam" id="PF00005">
    <property type="entry name" value="ABC_tran"/>
    <property type="match status" value="1"/>
</dbReference>
<evidence type="ECO:0000256" key="2">
    <source>
        <dbReference type="ARBA" id="ARBA00022448"/>
    </source>
</evidence>
<dbReference type="InterPro" id="IPR003439">
    <property type="entry name" value="ABC_transporter-like_ATP-bd"/>
</dbReference>
<evidence type="ECO:0000256" key="4">
    <source>
        <dbReference type="ARBA" id="ARBA00022840"/>
    </source>
</evidence>
<dbReference type="InterPro" id="IPR050763">
    <property type="entry name" value="ABC_transporter_ATP-binding"/>
</dbReference>
<proteinExistence type="inferred from homology"/>
<dbReference type="PROSITE" id="PS50893">
    <property type="entry name" value="ABC_TRANSPORTER_2"/>
    <property type="match status" value="1"/>
</dbReference>
<dbReference type="InterPro" id="IPR027417">
    <property type="entry name" value="P-loop_NTPase"/>
</dbReference>
<keyword evidence="4" id="KW-0067">ATP-binding</keyword>
<accession>A0A0R2KZU0</accession>
<dbReference type="GO" id="GO:0005524">
    <property type="term" value="F:ATP binding"/>
    <property type="evidence" value="ECO:0007669"/>
    <property type="project" value="UniProtKB-KW"/>
</dbReference>
<keyword evidence="3" id="KW-0547">Nucleotide-binding</keyword>
<keyword evidence="7" id="KW-1185">Reference proteome</keyword>
<reference evidence="6 7" key="1">
    <citation type="journal article" date="2015" name="Genome Announc.">
        <title>Expanding the biotechnology potential of lactobacilli through comparative genomics of 213 strains and associated genera.</title>
        <authorList>
            <person name="Sun Z."/>
            <person name="Harris H.M."/>
            <person name="McCann A."/>
            <person name="Guo C."/>
            <person name="Argimon S."/>
            <person name="Zhang W."/>
            <person name="Yang X."/>
            <person name="Jeffery I.B."/>
            <person name="Cooney J.C."/>
            <person name="Kagawa T.F."/>
            <person name="Liu W."/>
            <person name="Song Y."/>
            <person name="Salvetti E."/>
            <person name="Wrobel A."/>
            <person name="Rasinkangas P."/>
            <person name="Parkhill J."/>
            <person name="Rea M.C."/>
            <person name="O'Sullivan O."/>
            <person name="Ritari J."/>
            <person name="Douillard F.P."/>
            <person name="Paul Ross R."/>
            <person name="Yang R."/>
            <person name="Briner A.E."/>
            <person name="Felis G.E."/>
            <person name="de Vos W.M."/>
            <person name="Barrangou R."/>
            <person name="Klaenhammer T.R."/>
            <person name="Caufield P.W."/>
            <person name="Cui Y."/>
            <person name="Zhang H."/>
            <person name="O'Toole P.W."/>
        </authorList>
    </citation>
    <scope>NUCLEOTIDE SEQUENCE [LARGE SCALE GENOMIC DNA]</scope>
    <source>
        <strain evidence="6 7">DSM 18001</strain>
    </source>
</reference>
<dbReference type="GO" id="GO:0016887">
    <property type="term" value="F:ATP hydrolysis activity"/>
    <property type="evidence" value="ECO:0007669"/>
    <property type="project" value="InterPro"/>
</dbReference>
<dbReference type="SMART" id="SM00382">
    <property type="entry name" value="AAA"/>
    <property type="match status" value="1"/>
</dbReference>
<comment type="caution">
    <text evidence="6">The sequence shown here is derived from an EMBL/GenBank/DDBJ whole genome shotgun (WGS) entry which is preliminary data.</text>
</comment>
<gene>
    <name evidence="6" type="ORF">IV81_GL000827</name>
</gene>
<dbReference type="PANTHER" id="PTHR42711:SF5">
    <property type="entry name" value="ABC TRANSPORTER ATP-BINDING PROTEIN NATA"/>
    <property type="match status" value="1"/>
</dbReference>
<feature type="domain" description="ABC transporter" evidence="5">
    <location>
        <begin position="4"/>
        <end position="232"/>
    </location>
</feature>
<evidence type="ECO:0000256" key="1">
    <source>
        <dbReference type="ARBA" id="ARBA00005417"/>
    </source>
</evidence>
<dbReference type="SUPFAM" id="SSF52540">
    <property type="entry name" value="P-loop containing nucleoside triphosphate hydrolases"/>
    <property type="match status" value="1"/>
</dbReference>
<dbReference type="PATRIC" id="fig|331679.3.peg.832"/>
<dbReference type="PROSITE" id="PS00211">
    <property type="entry name" value="ABC_TRANSPORTER_1"/>
    <property type="match status" value="1"/>
</dbReference>
<dbReference type="PANTHER" id="PTHR42711">
    <property type="entry name" value="ABC TRANSPORTER ATP-BINDING PROTEIN"/>
    <property type="match status" value="1"/>
</dbReference>
<dbReference type="Proteomes" id="UP000051859">
    <property type="component" value="Unassembled WGS sequence"/>
</dbReference>
<dbReference type="Gene3D" id="3.40.50.300">
    <property type="entry name" value="P-loop containing nucleotide triphosphate hydrolases"/>
    <property type="match status" value="1"/>
</dbReference>
<evidence type="ECO:0000256" key="3">
    <source>
        <dbReference type="ARBA" id="ARBA00022741"/>
    </source>
</evidence>
<dbReference type="InterPro" id="IPR017871">
    <property type="entry name" value="ABC_transporter-like_CS"/>
</dbReference>
<name>A0A0R2KZU0_9LACO</name>
<evidence type="ECO:0000313" key="7">
    <source>
        <dbReference type="Proteomes" id="UP000051859"/>
    </source>
</evidence>
<dbReference type="STRING" id="331679.IV81_GL000827"/>
<evidence type="ECO:0000313" key="6">
    <source>
        <dbReference type="EMBL" id="KRN95035.1"/>
    </source>
</evidence>
<keyword evidence="2" id="KW-0813">Transport</keyword>
<dbReference type="AlphaFoldDB" id="A0A0R2KZU0"/>
<comment type="similarity">
    <text evidence="1">Belongs to the ABC transporter superfamily.</text>
</comment>
<dbReference type="InterPro" id="IPR003593">
    <property type="entry name" value="AAA+_ATPase"/>
</dbReference>
<organism evidence="6 7">
    <name type="scientific">Pediococcus stilesii</name>
    <dbReference type="NCBI Taxonomy" id="331679"/>
    <lineage>
        <taxon>Bacteria</taxon>
        <taxon>Bacillati</taxon>
        <taxon>Bacillota</taxon>
        <taxon>Bacilli</taxon>
        <taxon>Lactobacillales</taxon>
        <taxon>Lactobacillaceae</taxon>
        <taxon>Pediococcus</taxon>
    </lineage>
</organism>